<name>A0A5B7FKD4_PORTR</name>
<protein>
    <submittedName>
        <fullName evidence="1">Uncharacterized protein</fullName>
    </submittedName>
</protein>
<proteinExistence type="predicted"/>
<dbReference type="EMBL" id="VSRR010006970">
    <property type="protein sequence ID" value="MPC45957.1"/>
    <property type="molecule type" value="Genomic_DNA"/>
</dbReference>
<accession>A0A5B7FKD4</accession>
<reference evidence="1 2" key="1">
    <citation type="submission" date="2019-05" db="EMBL/GenBank/DDBJ databases">
        <title>Another draft genome of Portunus trituberculatus and its Hox gene families provides insights of decapod evolution.</title>
        <authorList>
            <person name="Jeong J.-H."/>
            <person name="Song I."/>
            <person name="Kim S."/>
            <person name="Choi T."/>
            <person name="Kim D."/>
            <person name="Ryu S."/>
            <person name="Kim W."/>
        </authorList>
    </citation>
    <scope>NUCLEOTIDE SEQUENCE [LARGE SCALE GENOMIC DNA]</scope>
    <source>
        <tissue evidence="1">Muscle</tissue>
    </source>
</reference>
<evidence type="ECO:0000313" key="2">
    <source>
        <dbReference type="Proteomes" id="UP000324222"/>
    </source>
</evidence>
<gene>
    <name evidence="1" type="ORF">E2C01_039663</name>
</gene>
<evidence type="ECO:0000313" key="1">
    <source>
        <dbReference type="EMBL" id="MPC45957.1"/>
    </source>
</evidence>
<organism evidence="1 2">
    <name type="scientific">Portunus trituberculatus</name>
    <name type="common">Swimming crab</name>
    <name type="synonym">Neptunus trituberculatus</name>
    <dbReference type="NCBI Taxonomy" id="210409"/>
    <lineage>
        <taxon>Eukaryota</taxon>
        <taxon>Metazoa</taxon>
        <taxon>Ecdysozoa</taxon>
        <taxon>Arthropoda</taxon>
        <taxon>Crustacea</taxon>
        <taxon>Multicrustacea</taxon>
        <taxon>Malacostraca</taxon>
        <taxon>Eumalacostraca</taxon>
        <taxon>Eucarida</taxon>
        <taxon>Decapoda</taxon>
        <taxon>Pleocyemata</taxon>
        <taxon>Brachyura</taxon>
        <taxon>Eubrachyura</taxon>
        <taxon>Portunoidea</taxon>
        <taxon>Portunidae</taxon>
        <taxon>Portuninae</taxon>
        <taxon>Portunus</taxon>
    </lineage>
</organism>
<sequence length="80" mass="9170">MGHFFAEVRNCSRAMNSSPSVLPMAWKSYRCDIGGLLTFSGAGLLLYVHARARSAVDWNYMLRGRTRLLYRRTELNKTNI</sequence>
<dbReference type="AlphaFoldDB" id="A0A5B7FKD4"/>
<keyword evidence="2" id="KW-1185">Reference proteome</keyword>
<dbReference type="Proteomes" id="UP000324222">
    <property type="component" value="Unassembled WGS sequence"/>
</dbReference>
<comment type="caution">
    <text evidence="1">The sequence shown here is derived from an EMBL/GenBank/DDBJ whole genome shotgun (WGS) entry which is preliminary data.</text>
</comment>